<keyword evidence="1" id="KW-1133">Transmembrane helix</keyword>
<gene>
    <name evidence="2" type="ORF">IQ260_12085</name>
</gene>
<proteinExistence type="predicted"/>
<comment type="caution">
    <text evidence="2">The sequence shown here is derived from an EMBL/GenBank/DDBJ whole genome shotgun (WGS) entry which is preliminary data.</text>
</comment>
<evidence type="ECO:0000256" key="1">
    <source>
        <dbReference type="SAM" id="Phobius"/>
    </source>
</evidence>
<keyword evidence="3" id="KW-1185">Reference proteome</keyword>
<organism evidence="2 3">
    <name type="scientific">Leptolyngbya cf. ectocarpi LEGE 11479</name>
    <dbReference type="NCBI Taxonomy" id="1828722"/>
    <lineage>
        <taxon>Bacteria</taxon>
        <taxon>Bacillati</taxon>
        <taxon>Cyanobacteriota</taxon>
        <taxon>Cyanophyceae</taxon>
        <taxon>Leptolyngbyales</taxon>
        <taxon>Leptolyngbyaceae</taxon>
        <taxon>Leptolyngbya group</taxon>
        <taxon>Leptolyngbya</taxon>
    </lineage>
</organism>
<evidence type="ECO:0000313" key="3">
    <source>
        <dbReference type="Proteomes" id="UP000615026"/>
    </source>
</evidence>
<feature type="transmembrane region" description="Helical" evidence="1">
    <location>
        <begin position="31"/>
        <end position="50"/>
    </location>
</feature>
<accession>A0A928ZTY6</accession>
<dbReference type="AlphaFoldDB" id="A0A928ZTY6"/>
<name>A0A928ZTY6_LEPEC</name>
<evidence type="ECO:0000313" key="2">
    <source>
        <dbReference type="EMBL" id="MBE9067395.1"/>
    </source>
</evidence>
<dbReference type="EMBL" id="JADEXP010000093">
    <property type="protein sequence ID" value="MBE9067395.1"/>
    <property type="molecule type" value="Genomic_DNA"/>
</dbReference>
<sequence>MKIVKILGGLITALVCIGVFGLAGRWNWYRGWALVGLLIIGRLVSMPYLWRKLPS</sequence>
<dbReference type="Proteomes" id="UP000615026">
    <property type="component" value="Unassembled WGS sequence"/>
</dbReference>
<keyword evidence="1" id="KW-0472">Membrane</keyword>
<protein>
    <submittedName>
        <fullName evidence="2">Uncharacterized protein</fullName>
    </submittedName>
</protein>
<dbReference type="RefSeq" id="WP_193993360.1">
    <property type="nucleotide sequence ID" value="NZ_JADEXP010000093.1"/>
</dbReference>
<keyword evidence="1" id="KW-0812">Transmembrane</keyword>
<reference evidence="2" key="1">
    <citation type="submission" date="2020-10" db="EMBL/GenBank/DDBJ databases">
        <authorList>
            <person name="Castelo-Branco R."/>
            <person name="Eusebio N."/>
            <person name="Adriana R."/>
            <person name="Vieira A."/>
            <person name="Brugerolle De Fraissinette N."/>
            <person name="Rezende De Castro R."/>
            <person name="Schneider M.P."/>
            <person name="Vasconcelos V."/>
            <person name="Leao P.N."/>
        </authorList>
    </citation>
    <scope>NUCLEOTIDE SEQUENCE</scope>
    <source>
        <strain evidence="2">LEGE 11479</strain>
    </source>
</reference>